<sequence length="119" mass="13629">MTNQPFSIVEEDSFRALVSFGKQSPVKMPQRETIKAKIQSMYEDKRADIKRKLQGSHKGANLAKSIYDVLVSYGITTKLLAITSEHASNMNMMLKELAKMLRPEVEWNCDDHRLLPGFR</sequence>
<evidence type="ECO:0000256" key="5">
    <source>
        <dbReference type="ARBA" id="ARBA00023242"/>
    </source>
</evidence>
<evidence type="ECO:0000313" key="7">
    <source>
        <dbReference type="Proteomes" id="UP000708208"/>
    </source>
</evidence>
<keyword evidence="4" id="KW-0862">Zinc</keyword>
<evidence type="ECO:0000256" key="2">
    <source>
        <dbReference type="ARBA" id="ARBA00022723"/>
    </source>
</evidence>
<proteinExistence type="predicted"/>
<dbReference type="Proteomes" id="UP000708208">
    <property type="component" value="Unassembled WGS sequence"/>
</dbReference>
<gene>
    <name evidence="6" type="ORF">AFUS01_LOCUS8112</name>
</gene>
<dbReference type="EMBL" id="CAJVCH010055677">
    <property type="protein sequence ID" value="CAG7718741.1"/>
    <property type="molecule type" value="Genomic_DNA"/>
</dbReference>
<evidence type="ECO:0000313" key="6">
    <source>
        <dbReference type="EMBL" id="CAG7718741.1"/>
    </source>
</evidence>
<dbReference type="GO" id="GO:0005634">
    <property type="term" value="C:nucleus"/>
    <property type="evidence" value="ECO:0007669"/>
    <property type="project" value="UniProtKB-SubCell"/>
</dbReference>
<keyword evidence="3" id="KW-0863">Zinc-finger</keyword>
<dbReference type="GO" id="GO:0008270">
    <property type="term" value="F:zinc ion binding"/>
    <property type="evidence" value="ECO:0007669"/>
    <property type="project" value="UniProtKB-KW"/>
</dbReference>
<comment type="caution">
    <text evidence="6">The sequence shown here is derived from an EMBL/GenBank/DDBJ whole genome shotgun (WGS) entry which is preliminary data.</text>
</comment>
<organism evidence="6 7">
    <name type="scientific">Allacma fusca</name>
    <dbReference type="NCBI Taxonomy" id="39272"/>
    <lineage>
        <taxon>Eukaryota</taxon>
        <taxon>Metazoa</taxon>
        <taxon>Ecdysozoa</taxon>
        <taxon>Arthropoda</taxon>
        <taxon>Hexapoda</taxon>
        <taxon>Collembola</taxon>
        <taxon>Symphypleona</taxon>
        <taxon>Sminthuridae</taxon>
        <taxon>Allacma</taxon>
    </lineage>
</organism>
<dbReference type="InterPro" id="IPR052035">
    <property type="entry name" value="ZnF_BED_domain_contain"/>
</dbReference>
<dbReference type="AlphaFoldDB" id="A0A8J2NML5"/>
<keyword evidence="7" id="KW-1185">Reference proteome</keyword>
<name>A0A8J2NML5_9HEXA</name>
<keyword evidence="2" id="KW-0479">Metal-binding</keyword>
<dbReference type="OrthoDB" id="1607513at2759"/>
<comment type="subcellular location">
    <subcellularLocation>
        <location evidence="1">Nucleus</location>
    </subcellularLocation>
</comment>
<protein>
    <submittedName>
        <fullName evidence="6">Uncharacterized protein</fullName>
    </submittedName>
</protein>
<dbReference type="PANTHER" id="PTHR46481">
    <property type="entry name" value="ZINC FINGER BED DOMAIN-CONTAINING PROTEIN 4"/>
    <property type="match status" value="1"/>
</dbReference>
<reference evidence="6" key="1">
    <citation type="submission" date="2021-06" db="EMBL/GenBank/DDBJ databases">
        <authorList>
            <person name="Hodson N. C."/>
            <person name="Mongue J. A."/>
            <person name="Jaron S. K."/>
        </authorList>
    </citation>
    <scope>NUCLEOTIDE SEQUENCE</scope>
</reference>
<dbReference type="PANTHER" id="PTHR46481:SF10">
    <property type="entry name" value="ZINC FINGER BED DOMAIN-CONTAINING PROTEIN 39"/>
    <property type="match status" value="1"/>
</dbReference>
<evidence type="ECO:0000256" key="4">
    <source>
        <dbReference type="ARBA" id="ARBA00022833"/>
    </source>
</evidence>
<evidence type="ECO:0000256" key="1">
    <source>
        <dbReference type="ARBA" id="ARBA00004123"/>
    </source>
</evidence>
<evidence type="ECO:0000256" key="3">
    <source>
        <dbReference type="ARBA" id="ARBA00022771"/>
    </source>
</evidence>
<accession>A0A8J2NML5</accession>
<keyword evidence="5" id="KW-0539">Nucleus</keyword>